<name>A0AAD5K7S7_9FUNG</name>
<evidence type="ECO:0000256" key="7">
    <source>
        <dbReference type="ARBA" id="ARBA00040674"/>
    </source>
</evidence>
<dbReference type="SMART" id="SM00382">
    <property type="entry name" value="AAA"/>
    <property type="match status" value="1"/>
</dbReference>
<dbReference type="GO" id="GO:0033065">
    <property type="term" value="C:Rad51C-XRCC3 complex"/>
    <property type="evidence" value="ECO:0007669"/>
    <property type="project" value="TreeGrafter"/>
</dbReference>
<dbReference type="InterPro" id="IPR052093">
    <property type="entry name" value="HR_Repair_Mediator"/>
</dbReference>
<dbReference type="InterPro" id="IPR003593">
    <property type="entry name" value="AAA+_ATPase"/>
</dbReference>
<evidence type="ECO:0000256" key="3">
    <source>
        <dbReference type="ARBA" id="ARBA00022763"/>
    </source>
</evidence>
<evidence type="ECO:0000256" key="5">
    <source>
        <dbReference type="ARBA" id="ARBA00023204"/>
    </source>
</evidence>
<keyword evidence="5" id="KW-0234">DNA repair</keyword>
<dbReference type="GO" id="GO:0008821">
    <property type="term" value="F:crossover junction DNA endonuclease activity"/>
    <property type="evidence" value="ECO:0007669"/>
    <property type="project" value="TreeGrafter"/>
</dbReference>
<dbReference type="GO" id="GO:0005657">
    <property type="term" value="C:replication fork"/>
    <property type="evidence" value="ECO:0007669"/>
    <property type="project" value="TreeGrafter"/>
</dbReference>
<dbReference type="GO" id="GO:0000707">
    <property type="term" value="P:meiotic DNA recombinase assembly"/>
    <property type="evidence" value="ECO:0007669"/>
    <property type="project" value="TreeGrafter"/>
</dbReference>
<comment type="caution">
    <text evidence="9">The sequence shown here is derived from an EMBL/GenBank/DDBJ whole genome shotgun (WGS) entry which is preliminary data.</text>
</comment>
<dbReference type="Proteomes" id="UP001209540">
    <property type="component" value="Unassembled WGS sequence"/>
</dbReference>
<dbReference type="PANTHER" id="PTHR46239:SF1">
    <property type="entry name" value="DNA REPAIR PROTEIN RAD51 HOMOLOG 3"/>
    <property type="match status" value="1"/>
</dbReference>
<reference evidence="9" key="1">
    <citation type="journal article" date="2022" name="IScience">
        <title>Evolution of zygomycete secretomes and the origins of terrestrial fungal ecologies.</title>
        <authorList>
            <person name="Chang Y."/>
            <person name="Wang Y."/>
            <person name="Mondo S."/>
            <person name="Ahrendt S."/>
            <person name="Andreopoulos W."/>
            <person name="Barry K."/>
            <person name="Beard J."/>
            <person name="Benny G.L."/>
            <person name="Blankenship S."/>
            <person name="Bonito G."/>
            <person name="Cuomo C."/>
            <person name="Desiro A."/>
            <person name="Gervers K.A."/>
            <person name="Hundley H."/>
            <person name="Kuo A."/>
            <person name="LaButti K."/>
            <person name="Lang B.F."/>
            <person name="Lipzen A."/>
            <person name="O'Donnell K."/>
            <person name="Pangilinan J."/>
            <person name="Reynolds N."/>
            <person name="Sandor L."/>
            <person name="Smith M.E."/>
            <person name="Tsang A."/>
            <person name="Grigoriev I.V."/>
            <person name="Stajich J.E."/>
            <person name="Spatafora J.W."/>
        </authorList>
    </citation>
    <scope>NUCLEOTIDE SEQUENCE</scope>
    <source>
        <strain evidence="9">RSA 2281</strain>
    </source>
</reference>
<evidence type="ECO:0000256" key="4">
    <source>
        <dbReference type="ARBA" id="ARBA00022840"/>
    </source>
</evidence>
<organism evidence="9 10">
    <name type="scientific">Phascolomyces articulosus</name>
    <dbReference type="NCBI Taxonomy" id="60185"/>
    <lineage>
        <taxon>Eukaryota</taxon>
        <taxon>Fungi</taxon>
        <taxon>Fungi incertae sedis</taxon>
        <taxon>Mucoromycota</taxon>
        <taxon>Mucoromycotina</taxon>
        <taxon>Mucoromycetes</taxon>
        <taxon>Mucorales</taxon>
        <taxon>Lichtheimiaceae</taxon>
        <taxon>Phascolomyces</taxon>
    </lineage>
</organism>
<dbReference type="AlphaFoldDB" id="A0AAD5K7S7"/>
<dbReference type="GO" id="GO:0000400">
    <property type="term" value="F:four-way junction DNA binding"/>
    <property type="evidence" value="ECO:0007669"/>
    <property type="project" value="TreeGrafter"/>
</dbReference>
<comment type="subcellular location">
    <subcellularLocation>
        <location evidence="1">Nucleus</location>
    </subcellularLocation>
</comment>
<evidence type="ECO:0000313" key="9">
    <source>
        <dbReference type="EMBL" id="KAI9259466.1"/>
    </source>
</evidence>
<dbReference type="InterPro" id="IPR016467">
    <property type="entry name" value="DNA_recomb/repair_RecA-like"/>
</dbReference>
<sequence>MERSLVDLITNASLIKKLEQSGYESIIDIKEVGVVQITEELQLTTEEVEIILKLVHGGHIVASQTAEARIKADNQKIGISFSCKALDKLFDRYKGVPPSCITELCGEPGSGKTQICMQLAVNAPECIYIDTEGSLFPRRLRQMAETVMMNHNASSDNNNNKTDVDSILNKIHYFRVYDHVQLIALTRQLSNMLDELAQVKLLVLDSITYPLRTNINIKLRNNILSFLGQNLAQLASRHQVAVVVTNYVTEDRLNTAVTPELGDEWGRRCANRFFLYRTREQRYARYYKSSLGTKDTTIRFKITVSEHFFIHAASLGKVCIFIRNIYRTMV</sequence>
<evidence type="ECO:0000256" key="1">
    <source>
        <dbReference type="ARBA" id="ARBA00004123"/>
    </source>
</evidence>
<keyword evidence="9" id="KW-0378">Hydrolase</keyword>
<gene>
    <name evidence="9" type="ORF">BDA99DRAFT_93579</name>
</gene>
<keyword evidence="10" id="KW-1185">Reference proteome</keyword>
<dbReference type="InterPro" id="IPR020588">
    <property type="entry name" value="RecA_ATP-bd"/>
</dbReference>
<keyword evidence="3" id="KW-0227">DNA damage</keyword>
<evidence type="ECO:0000259" key="8">
    <source>
        <dbReference type="PROSITE" id="PS50162"/>
    </source>
</evidence>
<dbReference type="GO" id="GO:0007131">
    <property type="term" value="P:reciprocal meiotic recombination"/>
    <property type="evidence" value="ECO:0007669"/>
    <property type="project" value="TreeGrafter"/>
</dbReference>
<protein>
    <recommendedName>
        <fullName evidence="7">DNA repair protein RAD51 homolog 3</fullName>
    </recommendedName>
</protein>
<dbReference type="GO" id="GO:0140664">
    <property type="term" value="F:ATP-dependent DNA damage sensor activity"/>
    <property type="evidence" value="ECO:0007669"/>
    <property type="project" value="InterPro"/>
</dbReference>
<evidence type="ECO:0000256" key="6">
    <source>
        <dbReference type="ARBA" id="ARBA00023242"/>
    </source>
</evidence>
<feature type="domain" description="RecA family profile 1" evidence="8">
    <location>
        <begin position="75"/>
        <end position="248"/>
    </location>
</feature>
<keyword evidence="6" id="KW-0539">Nucleus</keyword>
<dbReference type="Gene3D" id="3.40.50.300">
    <property type="entry name" value="P-loop containing nucleotide triphosphate hydrolases"/>
    <property type="match status" value="1"/>
</dbReference>
<dbReference type="GO" id="GO:0005524">
    <property type="term" value="F:ATP binding"/>
    <property type="evidence" value="ECO:0007669"/>
    <property type="project" value="UniProtKB-KW"/>
</dbReference>
<evidence type="ECO:0000313" key="10">
    <source>
        <dbReference type="Proteomes" id="UP001209540"/>
    </source>
</evidence>
<dbReference type="Pfam" id="PF08423">
    <property type="entry name" value="Rad51"/>
    <property type="match status" value="1"/>
</dbReference>
<proteinExistence type="predicted"/>
<dbReference type="SUPFAM" id="SSF52540">
    <property type="entry name" value="P-loop containing nucleoside triphosphate hydrolases"/>
    <property type="match status" value="1"/>
</dbReference>
<dbReference type="InterPro" id="IPR013632">
    <property type="entry name" value="Rad51_C"/>
</dbReference>
<dbReference type="PIRSF" id="PIRSF005856">
    <property type="entry name" value="Rad51"/>
    <property type="match status" value="1"/>
</dbReference>
<keyword evidence="2" id="KW-0547">Nucleotide-binding</keyword>
<evidence type="ECO:0000256" key="2">
    <source>
        <dbReference type="ARBA" id="ARBA00022741"/>
    </source>
</evidence>
<keyword evidence="4" id="KW-0067">ATP-binding</keyword>
<dbReference type="GO" id="GO:0033063">
    <property type="term" value="C:Rad51B-Rad51C-Rad51D-XRCC2 complex"/>
    <property type="evidence" value="ECO:0007669"/>
    <property type="project" value="TreeGrafter"/>
</dbReference>
<reference evidence="9" key="2">
    <citation type="submission" date="2023-02" db="EMBL/GenBank/DDBJ databases">
        <authorList>
            <consortium name="DOE Joint Genome Institute"/>
            <person name="Mondo S.J."/>
            <person name="Chang Y."/>
            <person name="Wang Y."/>
            <person name="Ahrendt S."/>
            <person name="Andreopoulos W."/>
            <person name="Barry K."/>
            <person name="Beard J."/>
            <person name="Benny G.L."/>
            <person name="Blankenship S."/>
            <person name="Bonito G."/>
            <person name="Cuomo C."/>
            <person name="Desiro A."/>
            <person name="Gervers K.A."/>
            <person name="Hundley H."/>
            <person name="Kuo A."/>
            <person name="LaButti K."/>
            <person name="Lang B.F."/>
            <person name="Lipzen A."/>
            <person name="O'Donnell K."/>
            <person name="Pangilinan J."/>
            <person name="Reynolds N."/>
            <person name="Sandor L."/>
            <person name="Smith M.W."/>
            <person name="Tsang A."/>
            <person name="Grigoriev I.V."/>
            <person name="Stajich J.E."/>
            <person name="Spatafora J.W."/>
        </authorList>
    </citation>
    <scope>NUCLEOTIDE SEQUENCE</scope>
    <source>
        <strain evidence="9">RSA 2281</strain>
    </source>
</reference>
<dbReference type="PROSITE" id="PS50162">
    <property type="entry name" value="RECA_2"/>
    <property type="match status" value="1"/>
</dbReference>
<dbReference type="EMBL" id="JAIXMP010000017">
    <property type="protein sequence ID" value="KAI9259466.1"/>
    <property type="molecule type" value="Genomic_DNA"/>
</dbReference>
<dbReference type="PANTHER" id="PTHR46239">
    <property type="entry name" value="DNA REPAIR PROTEIN RAD51 HOMOLOG 3 RAD51C"/>
    <property type="match status" value="1"/>
</dbReference>
<dbReference type="InterPro" id="IPR027417">
    <property type="entry name" value="P-loop_NTPase"/>
</dbReference>
<accession>A0AAD5K7S7</accession>